<protein>
    <submittedName>
        <fullName evidence="1">Uncharacterized protein</fullName>
    </submittedName>
</protein>
<organism evidence="1 2">
    <name type="scientific">Marasmius oreades</name>
    <name type="common">fairy-ring Marasmius</name>
    <dbReference type="NCBI Taxonomy" id="181124"/>
    <lineage>
        <taxon>Eukaryota</taxon>
        <taxon>Fungi</taxon>
        <taxon>Dikarya</taxon>
        <taxon>Basidiomycota</taxon>
        <taxon>Agaricomycotina</taxon>
        <taxon>Agaricomycetes</taxon>
        <taxon>Agaricomycetidae</taxon>
        <taxon>Agaricales</taxon>
        <taxon>Marasmiineae</taxon>
        <taxon>Marasmiaceae</taxon>
        <taxon>Marasmius</taxon>
    </lineage>
</organism>
<reference evidence="1" key="1">
    <citation type="journal article" date="2021" name="Genome Biol. Evol.">
        <title>The assembled and annotated genome of the fairy-ring fungus Marasmius oreades.</title>
        <authorList>
            <person name="Hiltunen M."/>
            <person name="Ament-Velasquez S.L."/>
            <person name="Johannesson H."/>
        </authorList>
    </citation>
    <scope>NUCLEOTIDE SEQUENCE</scope>
    <source>
        <strain evidence="1">03SP1</strain>
    </source>
</reference>
<dbReference type="EMBL" id="CM032182">
    <property type="protein sequence ID" value="KAG7097875.1"/>
    <property type="molecule type" value="Genomic_DNA"/>
</dbReference>
<dbReference type="OrthoDB" id="3063557at2759"/>
<name>A0A9P8AE20_9AGAR</name>
<evidence type="ECO:0000313" key="1">
    <source>
        <dbReference type="EMBL" id="KAG7097875.1"/>
    </source>
</evidence>
<accession>A0A9P8AE20</accession>
<evidence type="ECO:0000313" key="2">
    <source>
        <dbReference type="Proteomes" id="UP001049176"/>
    </source>
</evidence>
<dbReference type="RefSeq" id="XP_043014345.1">
    <property type="nucleotide sequence ID" value="XM_043149737.1"/>
</dbReference>
<gene>
    <name evidence="1" type="ORF">E1B28_005187</name>
</gene>
<sequence>MSFFREARGVSIGQGTFNVVTGNQTINTYKHYIVERQDKKRTIYDEFPDIQRGLVRRLKDVDRKDLLLRWNKRLKRIEVEFMVERTISTAKINGDTSSSFTVVSYKGQDAQKAWKKDFLRFFETICTTKMQLFGINRSSVPLLIFYGELVPLAHFWDRLGELGQSYAYTLAWDKWECSPSRVWIDTEQGILVHGLEGPDHNLFHFFITVEPLPSSVELLLEEDVCFRYFSRFPLVKKFDMRVIEVFHCASEIEEGGPWIVKRPCVVSSRTIFVIAVGREVWTVYGCLDNQVLMPDGRARFTLTSDEDSTSTFGFYSSKYRDETHWLSQAPSVFHRLGISLNKDLSSYKLILPDICLTGSIGNLQRCLGDLPIYFFLYPLKYGSAAIASHTWSYDENGKTSIPYHHCEYLGLPTKLSMKHVANKTIHWPSKTYKSIHKWQVARGFDPTTTEFARYLEYSLFEVQPLESVSSQIEELDMALLDPSEAPTSTNPENV</sequence>
<keyword evidence="2" id="KW-1185">Reference proteome</keyword>
<proteinExistence type="predicted"/>
<dbReference type="KEGG" id="more:E1B28_005187"/>
<comment type="caution">
    <text evidence="1">The sequence shown here is derived from an EMBL/GenBank/DDBJ whole genome shotgun (WGS) entry which is preliminary data.</text>
</comment>
<dbReference type="GeneID" id="66074263"/>
<dbReference type="AlphaFoldDB" id="A0A9P8AE20"/>
<dbReference type="Proteomes" id="UP001049176">
    <property type="component" value="Chromosome 2"/>
</dbReference>